<evidence type="ECO:0000256" key="4">
    <source>
        <dbReference type="ARBA" id="ARBA00023237"/>
    </source>
</evidence>
<evidence type="ECO:0000256" key="2">
    <source>
        <dbReference type="ARBA" id="ARBA00022729"/>
    </source>
</evidence>
<name>A0A645CVN8_9ZZZZ</name>
<keyword evidence="4" id="KW-0998">Cell outer membrane</keyword>
<evidence type="ECO:0000259" key="5">
    <source>
        <dbReference type="Pfam" id="PF07980"/>
    </source>
</evidence>
<protein>
    <recommendedName>
        <fullName evidence="5">RagB/SusD domain-containing protein</fullName>
    </recommendedName>
</protein>
<accession>A0A645CVN8</accession>
<evidence type="ECO:0000256" key="1">
    <source>
        <dbReference type="ARBA" id="ARBA00004442"/>
    </source>
</evidence>
<evidence type="ECO:0000313" key="6">
    <source>
        <dbReference type="EMBL" id="MPM81220.1"/>
    </source>
</evidence>
<gene>
    <name evidence="6" type="ORF">SDC9_128272</name>
</gene>
<dbReference type="InterPro" id="IPR011990">
    <property type="entry name" value="TPR-like_helical_dom_sf"/>
</dbReference>
<dbReference type="Pfam" id="PF07980">
    <property type="entry name" value="SusD_RagB"/>
    <property type="match status" value="1"/>
</dbReference>
<keyword evidence="2" id="KW-0732">Signal</keyword>
<sequence>MYAEAKIELGELDESVLNAMNRVRARAYKVDPSQTSLYPVITMKSQNELRKILRVERRMEFANEGLRYMDIIRWRLAEKVLNKNNYGILYPISDLRNKVISKGLWFFPMTPEIDEDGVANFDSMYEQGLIRLITSRKFDASRQYLWPIPSKEIKINPNLIQNPNY</sequence>
<dbReference type="EMBL" id="VSSQ01030626">
    <property type="protein sequence ID" value="MPM81220.1"/>
    <property type="molecule type" value="Genomic_DNA"/>
</dbReference>
<dbReference type="GO" id="GO:0009279">
    <property type="term" value="C:cell outer membrane"/>
    <property type="evidence" value="ECO:0007669"/>
    <property type="project" value="UniProtKB-SubCell"/>
</dbReference>
<dbReference type="InterPro" id="IPR012944">
    <property type="entry name" value="SusD_RagB_dom"/>
</dbReference>
<organism evidence="6">
    <name type="scientific">bioreactor metagenome</name>
    <dbReference type="NCBI Taxonomy" id="1076179"/>
    <lineage>
        <taxon>unclassified sequences</taxon>
        <taxon>metagenomes</taxon>
        <taxon>ecological metagenomes</taxon>
    </lineage>
</organism>
<feature type="domain" description="RagB/SusD" evidence="5">
    <location>
        <begin position="1"/>
        <end position="165"/>
    </location>
</feature>
<evidence type="ECO:0000256" key="3">
    <source>
        <dbReference type="ARBA" id="ARBA00023136"/>
    </source>
</evidence>
<keyword evidence="3" id="KW-0472">Membrane</keyword>
<reference evidence="6" key="1">
    <citation type="submission" date="2019-08" db="EMBL/GenBank/DDBJ databases">
        <authorList>
            <person name="Kucharzyk K."/>
            <person name="Murdoch R.W."/>
            <person name="Higgins S."/>
            <person name="Loffler F."/>
        </authorList>
    </citation>
    <scope>NUCLEOTIDE SEQUENCE</scope>
</reference>
<dbReference type="SUPFAM" id="SSF48452">
    <property type="entry name" value="TPR-like"/>
    <property type="match status" value="1"/>
</dbReference>
<comment type="subcellular location">
    <subcellularLocation>
        <location evidence="1">Cell outer membrane</location>
    </subcellularLocation>
</comment>
<proteinExistence type="predicted"/>
<dbReference type="Gene3D" id="1.25.40.390">
    <property type="match status" value="1"/>
</dbReference>
<comment type="caution">
    <text evidence="6">The sequence shown here is derived from an EMBL/GenBank/DDBJ whole genome shotgun (WGS) entry which is preliminary data.</text>
</comment>
<dbReference type="AlphaFoldDB" id="A0A645CVN8"/>